<dbReference type="RefSeq" id="XP_031866496.1">
    <property type="nucleotide sequence ID" value="XM_032017065.1"/>
</dbReference>
<evidence type="ECO:0000313" key="1">
    <source>
        <dbReference type="EMBL" id="RDL33003.1"/>
    </source>
</evidence>
<reference evidence="1 2" key="1">
    <citation type="journal article" date="2018" name="IMA Fungus">
        <title>IMA Genome-F 9: Draft genome sequence of Annulohypoxylon stygium, Aspergillus mulundensis, Berkeleyomyces basicola (syn. Thielaviopsis basicola), Ceratocystis smalleyi, two Cercospora beticola strains, Coleophoma cylindrospora, Fusarium fracticaudum, Phialophora cf. hyalina, and Morchella septimelata.</title>
        <authorList>
            <person name="Wingfield B.D."/>
            <person name="Bills G.F."/>
            <person name="Dong Y."/>
            <person name="Huang W."/>
            <person name="Nel W.J."/>
            <person name="Swalarsk-Parry B.S."/>
            <person name="Vaghefi N."/>
            <person name="Wilken P.M."/>
            <person name="An Z."/>
            <person name="de Beer Z.W."/>
            <person name="De Vos L."/>
            <person name="Chen L."/>
            <person name="Duong T.A."/>
            <person name="Gao Y."/>
            <person name="Hammerbacher A."/>
            <person name="Kikkert J.R."/>
            <person name="Li Y."/>
            <person name="Li H."/>
            <person name="Li K."/>
            <person name="Li Q."/>
            <person name="Liu X."/>
            <person name="Ma X."/>
            <person name="Naidoo K."/>
            <person name="Pethybridge S.J."/>
            <person name="Sun J."/>
            <person name="Steenkamp E.T."/>
            <person name="van der Nest M.A."/>
            <person name="van Wyk S."/>
            <person name="Wingfield M.J."/>
            <person name="Xiong C."/>
            <person name="Yue Q."/>
            <person name="Zhang X."/>
        </authorList>
    </citation>
    <scope>NUCLEOTIDE SEQUENCE [LARGE SCALE GENOMIC DNA]</scope>
    <source>
        <strain evidence="1 2">BP 5553</strain>
    </source>
</reference>
<keyword evidence="2" id="KW-1185">Reference proteome</keyword>
<organism evidence="1 2">
    <name type="scientific">Venustampulla echinocandica</name>
    <dbReference type="NCBI Taxonomy" id="2656787"/>
    <lineage>
        <taxon>Eukaryota</taxon>
        <taxon>Fungi</taxon>
        <taxon>Dikarya</taxon>
        <taxon>Ascomycota</taxon>
        <taxon>Pezizomycotina</taxon>
        <taxon>Leotiomycetes</taxon>
        <taxon>Helotiales</taxon>
        <taxon>Pleuroascaceae</taxon>
        <taxon>Venustampulla</taxon>
    </lineage>
</organism>
<name>A0A370TE90_9HELO</name>
<dbReference type="Proteomes" id="UP000254866">
    <property type="component" value="Unassembled WGS sequence"/>
</dbReference>
<sequence length="68" mass="7607">MPSSEQAPVQFDLLGPSWMDSIVSSAKTDSRVKPYQAAVEHEEYQKVACEKKKIDNSEGKSGSRFMKI</sequence>
<dbReference type="EMBL" id="NPIC01000009">
    <property type="protein sequence ID" value="RDL33003.1"/>
    <property type="molecule type" value="Genomic_DNA"/>
</dbReference>
<dbReference type="AlphaFoldDB" id="A0A370TE90"/>
<dbReference type="GeneID" id="43601291"/>
<protein>
    <submittedName>
        <fullName evidence="1">Uncharacterized protein</fullName>
    </submittedName>
</protein>
<evidence type="ECO:0000313" key="2">
    <source>
        <dbReference type="Proteomes" id="UP000254866"/>
    </source>
</evidence>
<proteinExistence type="predicted"/>
<gene>
    <name evidence="1" type="ORF">BP5553_08442</name>
</gene>
<comment type="caution">
    <text evidence="1">The sequence shown here is derived from an EMBL/GenBank/DDBJ whole genome shotgun (WGS) entry which is preliminary data.</text>
</comment>
<accession>A0A370TE90</accession>